<organism evidence="1 2">
    <name type="scientific">Micromonospora rhizosphaerae</name>
    <dbReference type="NCBI Taxonomy" id="568872"/>
    <lineage>
        <taxon>Bacteria</taxon>
        <taxon>Bacillati</taxon>
        <taxon>Actinomycetota</taxon>
        <taxon>Actinomycetes</taxon>
        <taxon>Micromonosporales</taxon>
        <taxon>Micromonosporaceae</taxon>
        <taxon>Micromonospora</taxon>
    </lineage>
</organism>
<evidence type="ECO:0000313" key="1">
    <source>
        <dbReference type="EMBL" id="SCL33707.1"/>
    </source>
</evidence>
<dbReference type="OrthoDB" id="333076at2"/>
<protein>
    <recommendedName>
        <fullName evidence="3">Hydroxyneurosporene synthase (CrtC)</fullName>
    </recommendedName>
</protein>
<keyword evidence="2" id="KW-1185">Reference proteome</keyword>
<name>A0A1C6SW45_9ACTN</name>
<evidence type="ECO:0008006" key="3">
    <source>
        <dbReference type="Google" id="ProtNLM"/>
    </source>
</evidence>
<dbReference type="SUPFAM" id="SSF159245">
    <property type="entry name" value="AttH-like"/>
    <property type="match status" value="1"/>
</dbReference>
<proteinExistence type="predicted"/>
<dbReference type="EMBL" id="FMHV01000002">
    <property type="protein sequence ID" value="SCL33707.1"/>
    <property type="molecule type" value="Genomic_DNA"/>
</dbReference>
<evidence type="ECO:0000313" key="2">
    <source>
        <dbReference type="Proteomes" id="UP000199413"/>
    </source>
</evidence>
<sequence>MRPNPLVAEQVNWTQYEPDQRAGHYESFYQRANHPSRPLAFWIRYTIFTPAGRPVEAIGELWFVLFDGETGQHVVAKQEHPIADCDFDRRAFSVRIGEATLGPARLAGGVHGVRWQLTYASDQPPLYLLPPRLYRGGFPKAKSLVGSPLARYDGELIVGDRRIRVGDWVGSQNHNWGTRHTDRYAFGQVAGFDNAPDSFLEVATASNRIGPVNTPMVTLLVLRHRGQEHSLVSLWQGIRATGRFRYFGWDFASQSPSVQVRGRIEAPPEAFTGLAYSNPPGGVKHCLNTKIARCEVEVTNRVTGTRETLLTEHRALFEILTDDRGHGIPIRA</sequence>
<gene>
    <name evidence="1" type="ORF">GA0070624_4802</name>
</gene>
<dbReference type="Proteomes" id="UP000199413">
    <property type="component" value="Unassembled WGS sequence"/>
</dbReference>
<dbReference type="STRING" id="568872.GA0070624_4802"/>
<dbReference type="AlphaFoldDB" id="A0A1C6SW45"/>
<accession>A0A1C6SW45</accession>
<reference evidence="2" key="1">
    <citation type="submission" date="2016-06" db="EMBL/GenBank/DDBJ databases">
        <authorList>
            <person name="Varghese N."/>
            <person name="Submissions Spin"/>
        </authorList>
    </citation>
    <scope>NUCLEOTIDE SEQUENCE [LARGE SCALE GENOMIC DNA]</scope>
    <source>
        <strain evidence="2">DSM 45431</strain>
    </source>
</reference>